<reference evidence="2" key="2">
    <citation type="submission" date="2023-06" db="EMBL/GenBank/DDBJ databases">
        <authorList>
            <consortium name="Lawrence Berkeley National Laboratory"/>
            <person name="Haridas S."/>
            <person name="Hensen N."/>
            <person name="Bonometti L."/>
            <person name="Westerberg I."/>
            <person name="Brannstrom I.O."/>
            <person name="Guillou S."/>
            <person name="Cros-Aarteil S."/>
            <person name="Calhoun S."/>
            <person name="Kuo A."/>
            <person name="Mondo S."/>
            <person name="Pangilinan J."/>
            <person name="Riley R."/>
            <person name="LaButti K."/>
            <person name="Andreopoulos B."/>
            <person name="Lipzen A."/>
            <person name="Chen C."/>
            <person name="Yanf M."/>
            <person name="Daum C."/>
            <person name="Ng V."/>
            <person name="Clum A."/>
            <person name="Steindorff A."/>
            <person name="Ohm R."/>
            <person name="Martin F."/>
            <person name="Silar P."/>
            <person name="Natvig D."/>
            <person name="Lalanne C."/>
            <person name="Gautier V."/>
            <person name="Ament-velasquez S.L."/>
            <person name="Kruys A."/>
            <person name="Hutchinson M.I."/>
            <person name="Powell A.J."/>
            <person name="Barry K."/>
            <person name="Miller A.N."/>
            <person name="Grigoriev I.V."/>
            <person name="Debuchy R."/>
            <person name="Gladieux P."/>
            <person name="Thoren M.H."/>
            <person name="Johannesson H."/>
        </authorList>
    </citation>
    <scope>NUCLEOTIDE SEQUENCE</scope>
    <source>
        <strain evidence="2">CBS 232.78</strain>
    </source>
</reference>
<name>A0AAE0JXX9_9PEZI</name>
<proteinExistence type="predicted"/>
<protein>
    <submittedName>
        <fullName evidence="2">Uncharacterized protein</fullName>
    </submittedName>
</protein>
<comment type="caution">
    <text evidence="2">The sequence shown here is derived from an EMBL/GenBank/DDBJ whole genome shotgun (WGS) entry which is preliminary data.</text>
</comment>
<dbReference type="AlphaFoldDB" id="A0AAE0JXX9"/>
<accession>A0AAE0JXX9</accession>
<sequence>MEMEEELAKAQAEHEAKAQAEHEAKIAHIRAKLADLEKEKEKLDKAQRKLDKAQRNLDKKQKMRDNWRARRNCRALRATSNVTDSHVRVADIDAKVWPEYFCRYEKWNDERGASDYVVFFVPCGDIWALWVGNDIPFEQSVHLQDGTQDGTHTIPNIAGAKGWWDEEWEFYQGLVVQKPYPTRAANTAFMCAAIAEQVGKGEGFYENITLG</sequence>
<reference evidence="2" key="1">
    <citation type="journal article" date="2023" name="Mol. Phylogenet. Evol.">
        <title>Genome-scale phylogeny and comparative genomics of the fungal order Sordariales.</title>
        <authorList>
            <person name="Hensen N."/>
            <person name="Bonometti L."/>
            <person name="Westerberg I."/>
            <person name="Brannstrom I.O."/>
            <person name="Guillou S."/>
            <person name="Cros-Aarteil S."/>
            <person name="Calhoun S."/>
            <person name="Haridas S."/>
            <person name="Kuo A."/>
            <person name="Mondo S."/>
            <person name="Pangilinan J."/>
            <person name="Riley R."/>
            <person name="LaButti K."/>
            <person name="Andreopoulos B."/>
            <person name="Lipzen A."/>
            <person name="Chen C."/>
            <person name="Yan M."/>
            <person name="Daum C."/>
            <person name="Ng V."/>
            <person name="Clum A."/>
            <person name="Steindorff A."/>
            <person name="Ohm R.A."/>
            <person name="Martin F."/>
            <person name="Silar P."/>
            <person name="Natvig D.O."/>
            <person name="Lalanne C."/>
            <person name="Gautier V."/>
            <person name="Ament-Velasquez S.L."/>
            <person name="Kruys A."/>
            <person name="Hutchinson M.I."/>
            <person name="Powell A.J."/>
            <person name="Barry K."/>
            <person name="Miller A.N."/>
            <person name="Grigoriev I.V."/>
            <person name="Debuchy R."/>
            <person name="Gladieux P."/>
            <person name="Hiltunen Thoren M."/>
            <person name="Johannesson H."/>
        </authorList>
    </citation>
    <scope>NUCLEOTIDE SEQUENCE</scope>
    <source>
        <strain evidence="2">CBS 232.78</strain>
    </source>
</reference>
<evidence type="ECO:0000313" key="3">
    <source>
        <dbReference type="Proteomes" id="UP001285441"/>
    </source>
</evidence>
<evidence type="ECO:0000256" key="1">
    <source>
        <dbReference type="SAM" id="MobiDB-lite"/>
    </source>
</evidence>
<keyword evidence="3" id="KW-1185">Reference proteome</keyword>
<dbReference type="EMBL" id="JAULSW010000012">
    <property type="protein sequence ID" value="KAK3366379.1"/>
    <property type="molecule type" value="Genomic_DNA"/>
</dbReference>
<feature type="region of interest" description="Disordered" evidence="1">
    <location>
        <begin position="1"/>
        <end position="22"/>
    </location>
</feature>
<gene>
    <name evidence="2" type="ORF">B0H63DRAFT_529763</name>
</gene>
<organism evidence="2 3">
    <name type="scientific">Podospora didyma</name>
    <dbReference type="NCBI Taxonomy" id="330526"/>
    <lineage>
        <taxon>Eukaryota</taxon>
        <taxon>Fungi</taxon>
        <taxon>Dikarya</taxon>
        <taxon>Ascomycota</taxon>
        <taxon>Pezizomycotina</taxon>
        <taxon>Sordariomycetes</taxon>
        <taxon>Sordariomycetidae</taxon>
        <taxon>Sordariales</taxon>
        <taxon>Podosporaceae</taxon>
        <taxon>Podospora</taxon>
    </lineage>
</organism>
<evidence type="ECO:0000313" key="2">
    <source>
        <dbReference type="EMBL" id="KAK3366379.1"/>
    </source>
</evidence>
<dbReference type="Proteomes" id="UP001285441">
    <property type="component" value="Unassembled WGS sequence"/>
</dbReference>